<dbReference type="InterPro" id="IPR036962">
    <property type="entry name" value="Glyco_hydro_3_N_sf"/>
</dbReference>
<keyword evidence="10" id="KW-1185">Reference proteome</keyword>
<dbReference type="Pfam" id="PF00933">
    <property type="entry name" value="Glyco_hydro_3"/>
    <property type="match status" value="1"/>
</dbReference>
<proteinExistence type="inferred from homology"/>
<protein>
    <recommendedName>
        <fullName evidence="3">beta-glucosidase</fullName>
        <ecNumber evidence="3">3.2.1.21</ecNumber>
    </recommendedName>
</protein>
<dbReference type="InterPro" id="IPR036881">
    <property type="entry name" value="Glyco_hydro_3_C_sf"/>
</dbReference>
<evidence type="ECO:0000259" key="7">
    <source>
        <dbReference type="Pfam" id="PF00933"/>
    </source>
</evidence>
<evidence type="ECO:0000256" key="4">
    <source>
        <dbReference type="ARBA" id="ARBA00022729"/>
    </source>
</evidence>
<dbReference type="Gene3D" id="3.20.20.300">
    <property type="entry name" value="Glycoside hydrolase, family 3, N-terminal domain"/>
    <property type="match status" value="1"/>
</dbReference>
<keyword evidence="4" id="KW-0732">Signal</keyword>
<dbReference type="eggNOG" id="COG1472">
    <property type="taxonomic scope" value="Bacteria"/>
</dbReference>
<evidence type="ECO:0000256" key="6">
    <source>
        <dbReference type="ARBA" id="ARBA00023295"/>
    </source>
</evidence>
<dbReference type="InterPro" id="IPR017853">
    <property type="entry name" value="GH"/>
</dbReference>
<dbReference type="InterPro" id="IPR002772">
    <property type="entry name" value="Glyco_hydro_3_C"/>
</dbReference>
<dbReference type="EC" id="3.2.1.21" evidence="3"/>
<keyword evidence="5 9" id="KW-0378">Hydrolase</keyword>
<dbReference type="Proteomes" id="UP000003860">
    <property type="component" value="Unassembled WGS sequence"/>
</dbReference>
<dbReference type="InterPro" id="IPR051915">
    <property type="entry name" value="Cellulose_Degrad_GH3"/>
</dbReference>
<dbReference type="PANTHER" id="PTHR30620">
    <property type="entry name" value="PERIPLASMIC BETA-GLUCOSIDASE-RELATED"/>
    <property type="match status" value="1"/>
</dbReference>
<gene>
    <name evidence="9" type="ORF">Cpap_2339</name>
</gene>
<keyword evidence="6" id="KW-0326">Glycosidase</keyword>
<evidence type="ECO:0000256" key="3">
    <source>
        <dbReference type="ARBA" id="ARBA00012744"/>
    </source>
</evidence>
<dbReference type="SUPFAM" id="SSF51445">
    <property type="entry name" value="(Trans)glycosidases"/>
    <property type="match status" value="1"/>
</dbReference>
<evidence type="ECO:0000259" key="8">
    <source>
        <dbReference type="Pfam" id="PF01915"/>
    </source>
</evidence>
<dbReference type="PRINTS" id="PR00133">
    <property type="entry name" value="GLHYDRLASE3"/>
</dbReference>
<dbReference type="GO" id="GO:0008422">
    <property type="term" value="F:beta-glucosidase activity"/>
    <property type="evidence" value="ECO:0007669"/>
    <property type="project" value="UniProtKB-EC"/>
</dbReference>
<evidence type="ECO:0000256" key="2">
    <source>
        <dbReference type="ARBA" id="ARBA00005336"/>
    </source>
</evidence>
<dbReference type="InterPro" id="IPR001764">
    <property type="entry name" value="Glyco_hydro_3_N"/>
</dbReference>
<dbReference type="AlphaFoldDB" id="F1TAY5"/>
<dbReference type="EMBL" id="ACXX02000004">
    <property type="protein sequence ID" value="EGD48189.1"/>
    <property type="molecule type" value="Genomic_DNA"/>
</dbReference>
<feature type="domain" description="Glycoside hydrolase family 3 N-terminal" evidence="7">
    <location>
        <begin position="91"/>
        <end position="408"/>
    </location>
</feature>
<organism evidence="9 10">
    <name type="scientific">Ruminiclostridium papyrosolvens DSM 2782</name>
    <dbReference type="NCBI Taxonomy" id="588581"/>
    <lineage>
        <taxon>Bacteria</taxon>
        <taxon>Bacillati</taxon>
        <taxon>Bacillota</taxon>
        <taxon>Clostridia</taxon>
        <taxon>Eubacteriales</taxon>
        <taxon>Oscillospiraceae</taxon>
        <taxon>Ruminiclostridium</taxon>
    </lineage>
</organism>
<dbReference type="Gene3D" id="3.40.50.1700">
    <property type="entry name" value="Glycoside hydrolase family 3 C-terminal domain"/>
    <property type="match status" value="1"/>
</dbReference>
<reference evidence="9" key="2">
    <citation type="submission" date="2011-01" db="EMBL/GenBank/DDBJ databases">
        <title>The Non-contiguous Finished genome of Clostridium papyrosolvens.</title>
        <authorList>
            <person name="Lucas S."/>
            <person name="Copeland A."/>
            <person name="Lapidus A."/>
            <person name="Cheng J.-F."/>
            <person name="Goodwin L."/>
            <person name="Pitluck S."/>
            <person name="Misra M."/>
            <person name="Chertkov O."/>
            <person name="Detter J.C."/>
            <person name="Han C."/>
            <person name="Tapia R."/>
            <person name="Land M."/>
            <person name="Hauser L."/>
            <person name="Kyrpides N."/>
            <person name="Ivanova N."/>
            <person name="Pagani I."/>
            <person name="Mouttaki H."/>
            <person name="He Z."/>
            <person name="Zhou J."/>
            <person name="Hemme C.L."/>
            <person name="Woyke T."/>
        </authorList>
    </citation>
    <scope>NUCLEOTIDE SEQUENCE [LARGE SCALE GENOMIC DNA]</scope>
    <source>
        <strain evidence="9">DSM 2782</strain>
    </source>
</reference>
<feature type="domain" description="Glycoside hydrolase family 3 C-terminal" evidence="8">
    <location>
        <begin position="445"/>
        <end position="659"/>
    </location>
</feature>
<dbReference type="GO" id="GO:0009251">
    <property type="term" value="P:glucan catabolic process"/>
    <property type="evidence" value="ECO:0007669"/>
    <property type="project" value="TreeGrafter"/>
</dbReference>
<evidence type="ECO:0000313" key="9">
    <source>
        <dbReference type="EMBL" id="EGD48189.1"/>
    </source>
</evidence>
<evidence type="ECO:0000256" key="5">
    <source>
        <dbReference type="ARBA" id="ARBA00022801"/>
    </source>
</evidence>
<evidence type="ECO:0000313" key="10">
    <source>
        <dbReference type="Proteomes" id="UP000003860"/>
    </source>
</evidence>
<comment type="similarity">
    <text evidence="2">Belongs to the glycosyl hydrolase 3 family.</text>
</comment>
<comment type="catalytic activity">
    <reaction evidence="1">
        <text>Hydrolysis of terminal, non-reducing beta-D-glucosyl residues with release of beta-D-glucose.</text>
        <dbReference type="EC" id="3.2.1.21"/>
    </reaction>
</comment>
<accession>F1TAY5</accession>
<name>F1TAY5_9FIRM</name>
<dbReference type="Pfam" id="PF01915">
    <property type="entry name" value="Glyco_hydro_3_C"/>
    <property type="match status" value="1"/>
</dbReference>
<dbReference type="SUPFAM" id="SSF52279">
    <property type="entry name" value="Beta-D-glucan exohydrolase, C-terminal domain"/>
    <property type="match status" value="1"/>
</dbReference>
<dbReference type="STRING" id="588581.Cpap_2339"/>
<comment type="caution">
    <text evidence="9">The sequence shown here is derived from an EMBL/GenBank/DDBJ whole genome shotgun (WGS) entry which is preliminary data.</text>
</comment>
<dbReference type="PANTHER" id="PTHR30620:SF16">
    <property type="entry name" value="LYSOSOMAL BETA GLUCOSIDASE"/>
    <property type="match status" value="1"/>
</dbReference>
<sequence>MLIYYNYFNIIVIYTKHWGDQLNIKRLERLLLTSLLIISLCSCNNTAPKEQKAPNNTNISTDSGNNSGALAIYDKEKSIKENITAYIKKMTLEEKVGQMIMAERNYVTAQDVKTYSIGSVFAQGGSAPEENNPDGWRKMILNYKTAAKESRLSIPLLFAVDAVHGNNNMKDTVIYPHNIALGATRNGKLAGEIGGAVADELNSIGVDWTFAPCVAVSNDIRWGRAYECFSETPDLVTMMSTPFIAALQEKGIIACAKHYVADGAVEFGSGMNGLLDRGNTNISTEELKDKYISVFKDAVKAGVKSVMVSYSSVKGRKNHSERDLIEYKLKQDIGFQGVVISDYEGVEYLEGNSLYVKVVNAVNAGIDVLMEGKRWKESYKCLLEAASEKRQDINMDRIDEAVFRILRVKMDSDKFDVKGDKTNKNYDIRQNSNIKIAEQAVKESLVLLKNKKNILPLKKSAKIAVIGPASDNIGVQCGGWTKTWQGGLDIGDKKWMRGTTILDGFKEMADEGRGVIITDPAKIRDAEVVVAVLGEHPYAEGKGDEKNIGLSEGLAFSENAQTLQIAYESKKPVVVIIVSGRPRIITSELNRWDALVEAWLPGTEGRAVASVIYGDNCNFKGRLPVSWPKSSEQLPITIEKLDNNEEYNALFQYGFSLKYSN</sequence>
<reference evidence="9" key="1">
    <citation type="submission" date="2009-07" db="EMBL/GenBank/DDBJ databases">
        <authorList>
            <consortium name="US DOE Joint Genome Institute (JGI-PGF)"/>
            <person name="Lucas S."/>
            <person name="Copeland A."/>
            <person name="Lapidus A."/>
            <person name="Glavina del Rio T."/>
            <person name="Tice H."/>
            <person name="Bruce D."/>
            <person name="Goodwin L."/>
            <person name="Pitluck S."/>
            <person name="Larimer F."/>
            <person name="Land M.L."/>
            <person name="Mouttaki H."/>
            <person name="He Z."/>
            <person name="Zhou J."/>
            <person name="Hemme C.L."/>
        </authorList>
    </citation>
    <scope>NUCLEOTIDE SEQUENCE</scope>
    <source>
        <strain evidence="9">DSM 2782</strain>
    </source>
</reference>
<evidence type="ECO:0000256" key="1">
    <source>
        <dbReference type="ARBA" id="ARBA00000448"/>
    </source>
</evidence>